<evidence type="ECO:0000256" key="1">
    <source>
        <dbReference type="ARBA" id="ARBA00004651"/>
    </source>
</evidence>
<keyword evidence="4 6" id="KW-1133">Transmembrane helix</keyword>
<gene>
    <name evidence="7" type="ORF">NG792_01990</name>
</gene>
<dbReference type="PANTHER" id="PTHR30250">
    <property type="entry name" value="PST FAMILY PREDICTED COLANIC ACID TRANSPORTER"/>
    <property type="match status" value="1"/>
</dbReference>
<feature type="transmembrane region" description="Helical" evidence="6">
    <location>
        <begin position="12"/>
        <end position="34"/>
    </location>
</feature>
<feature type="transmembrane region" description="Helical" evidence="6">
    <location>
        <begin position="452"/>
        <end position="471"/>
    </location>
</feature>
<proteinExistence type="predicted"/>
<keyword evidence="3 6" id="KW-0812">Transmembrane</keyword>
<dbReference type="PANTHER" id="PTHR30250:SF28">
    <property type="entry name" value="POLYSACCHARIDE BIOSYNTHESIS PROTEIN"/>
    <property type="match status" value="1"/>
</dbReference>
<evidence type="ECO:0000256" key="2">
    <source>
        <dbReference type="ARBA" id="ARBA00022475"/>
    </source>
</evidence>
<evidence type="ECO:0000256" key="6">
    <source>
        <dbReference type="SAM" id="Phobius"/>
    </source>
</evidence>
<feature type="transmembrane region" description="Helical" evidence="6">
    <location>
        <begin position="335"/>
        <end position="360"/>
    </location>
</feature>
<evidence type="ECO:0000256" key="5">
    <source>
        <dbReference type="ARBA" id="ARBA00023136"/>
    </source>
</evidence>
<dbReference type="Proteomes" id="UP001525961">
    <property type="component" value="Unassembled WGS sequence"/>
</dbReference>
<feature type="transmembrane region" description="Helical" evidence="6">
    <location>
        <begin position="78"/>
        <end position="100"/>
    </location>
</feature>
<feature type="transmembrane region" description="Helical" evidence="6">
    <location>
        <begin position="393"/>
        <end position="415"/>
    </location>
</feature>
<evidence type="ECO:0000313" key="7">
    <source>
        <dbReference type="EMBL" id="MCT7976494.1"/>
    </source>
</evidence>
<name>A0ABT2N1D6_9CYAN</name>
<dbReference type="InterPro" id="IPR050833">
    <property type="entry name" value="Poly_Biosynth_Transport"/>
</dbReference>
<evidence type="ECO:0000313" key="8">
    <source>
        <dbReference type="Proteomes" id="UP001525961"/>
    </source>
</evidence>
<evidence type="ECO:0000256" key="4">
    <source>
        <dbReference type="ARBA" id="ARBA00022989"/>
    </source>
</evidence>
<comment type="caution">
    <text evidence="7">The sequence shown here is derived from an EMBL/GenBank/DDBJ whole genome shotgun (WGS) entry which is preliminary data.</text>
</comment>
<sequence length="482" mass="53921">MILPKKNSFSKDVLKLVSGTVFAQALSIIVSPLLTRFYSPENFGLSALFSSITTIVAVGSCLRYELSIMLPDNDEEAANLLGLSLGLVILTSTLSVPLIWFTKPLIVGWLSSEELGLYLGLVPLTVFFSGVFMALNYWNSRTKHFGRLSIARIVTSVTTVGTQLSGGYMGYRTGGVLIGAGVVGSALSSLVLGQQIWRDDGFKLRHSISMGGMISGLKRHYRFPLYDLSASLFNNISWQLPAFLLSAFFSMTTVGYYALGFRIISLPMNLIGQSISQVFFQRASVAQHDCTLARTVENTFNYLVKFSLFPILMLTLIGGNLFLVFFGNQWYEAGVYVQILGVWSFFWFISSPLSTVFTILEKQKKLFWIQLLIFTSRLLSLSLGGYMGDARVALSLFSISGIMVYGYLGILVFELSGISHKKFFTIIFKNLFLFVPSGIIMSILYIAKADDWLLLCFSFGLTFMYYCWLLWENKNYFISINQ</sequence>
<organism evidence="7 8">
    <name type="scientific">Laspinema olomoucense D3b</name>
    <dbReference type="NCBI Taxonomy" id="2953688"/>
    <lineage>
        <taxon>Bacteria</taxon>
        <taxon>Bacillati</taxon>
        <taxon>Cyanobacteriota</taxon>
        <taxon>Cyanophyceae</taxon>
        <taxon>Oscillatoriophycideae</taxon>
        <taxon>Oscillatoriales</taxon>
        <taxon>Laspinemataceae</taxon>
        <taxon>Laspinema</taxon>
        <taxon>Laspinema olomoucense</taxon>
    </lineage>
</organism>
<feature type="transmembrane region" description="Helical" evidence="6">
    <location>
        <begin position="176"/>
        <end position="197"/>
    </location>
</feature>
<protein>
    <submittedName>
        <fullName evidence="7">Oligosaccharide flippase family protein</fullName>
    </submittedName>
</protein>
<feature type="transmembrane region" description="Helical" evidence="6">
    <location>
        <begin position="302"/>
        <end position="323"/>
    </location>
</feature>
<keyword evidence="5 6" id="KW-0472">Membrane</keyword>
<accession>A0ABT2N1D6</accession>
<keyword evidence="2" id="KW-1003">Cell membrane</keyword>
<feature type="transmembrane region" description="Helical" evidence="6">
    <location>
        <begin position="46"/>
        <end position="66"/>
    </location>
</feature>
<dbReference type="Pfam" id="PF13440">
    <property type="entry name" value="Polysacc_synt_3"/>
    <property type="match status" value="1"/>
</dbReference>
<feature type="transmembrane region" description="Helical" evidence="6">
    <location>
        <begin position="367"/>
        <end position="387"/>
    </location>
</feature>
<comment type="subcellular location">
    <subcellularLocation>
        <location evidence="1">Cell membrane</location>
        <topology evidence="1">Multi-pass membrane protein</topology>
    </subcellularLocation>
</comment>
<feature type="transmembrane region" description="Helical" evidence="6">
    <location>
        <begin position="427"/>
        <end position="446"/>
    </location>
</feature>
<reference evidence="7 8" key="1">
    <citation type="journal article" date="2022" name="Front. Microbiol.">
        <title>High genomic differentiation and limited gene flow indicate recent cryptic speciation within the genus Laspinema (cyanobacteria).</title>
        <authorList>
            <person name="Stanojkovic A."/>
            <person name="Skoupy S."/>
            <person name="Skaloud P."/>
            <person name="Dvorak P."/>
        </authorList>
    </citation>
    <scope>NUCLEOTIDE SEQUENCE [LARGE SCALE GENOMIC DNA]</scope>
    <source>
        <strain evidence="7 8">D3b</strain>
    </source>
</reference>
<evidence type="ECO:0000256" key="3">
    <source>
        <dbReference type="ARBA" id="ARBA00022692"/>
    </source>
</evidence>
<feature type="transmembrane region" description="Helical" evidence="6">
    <location>
        <begin position="115"/>
        <end position="138"/>
    </location>
</feature>
<dbReference type="RefSeq" id="WP_261234321.1">
    <property type="nucleotide sequence ID" value="NZ_JAMXFA010000002.1"/>
</dbReference>
<dbReference type="EMBL" id="JAMXFA010000002">
    <property type="protein sequence ID" value="MCT7976494.1"/>
    <property type="molecule type" value="Genomic_DNA"/>
</dbReference>
<keyword evidence="8" id="KW-1185">Reference proteome</keyword>
<feature type="transmembrane region" description="Helical" evidence="6">
    <location>
        <begin position="238"/>
        <end position="259"/>
    </location>
</feature>